<keyword evidence="8" id="KW-0645">Protease</keyword>
<protein>
    <recommendedName>
        <fullName evidence="5">Carboxypeptidase Q</fullName>
    </recommendedName>
    <alternativeName>
        <fullName evidence="20">Plasma glutamate carboxypeptidase</fullName>
    </alternativeName>
</protein>
<dbReference type="GO" id="GO:0004180">
    <property type="term" value="F:carboxypeptidase activity"/>
    <property type="evidence" value="ECO:0007669"/>
    <property type="project" value="UniProtKB-KW"/>
</dbReference>
<dbReference type="GO" id="GO:0005576">
    <property type="term" value="C:extracellular region"/>
    <property type="evidence" value="ECO:0007669"/>
    <property type="project" value="UniProtKB-SubCell"/>
</dbReference>
<accession>A0A7Y9NRB1</accession>
<evidence type="ECO:0000256" key="1">
    <source>
        <dbReference type="ARBA" id="ARBA00004240"/>
    </source>
</evidence>
<keyword evidence="9" id="KW-0479">Metal-binding</keyword>
<dbReference type="GO" id="GO:0006508">
    <property type="term" value="P:proteolysis"/>
    <property type="evidence" value="ECO:0007669"/>
    <property type="project" value="UniProtKB-KW"/>
</dbReference>
<comment type="caution">
    <text evidence="22">The sequence shown here is derived from an EMBL/GenBank/DDBJ whole genome shotgun (WGS) entry which is preliminary data.</text>
</comment>
<keyword evidence="6" id="KW-0964">Secreted</keyword>
<dbReference type="GO" id="GO:0005764">
    <property type="term" value="C:lysosome"/>
    <property type="evidence" value="ECO:0007669"/>
    <property type="project" value="UniProtKB-SubCell"/>
</dbReference>
<keyword evidence="12" id="KW-0256">Endoplasmic reticulum</keyword>
<dbReference type="InterPro" id="IPR007484">
    <property type="entry name" value="Peptidase_M28"/>
</dbReference>
<evidence type="ECO:0000313" key="22">
    <source>
        <dbReference type="EMBL" id="NYF54121.1"/>
    </source>
</evidence>
<evidence type="ECO:0000256" key="3">
    <source>
        <dbReference type="ARBA" id="ARBA00004555"/>
    </source>
</evidence>
<name>A0A7Y9NRB1_9BACT</name>
<evidence type="ECO:0000256" key="2">
    <source>
        <dbReference type="ARBA" id="ARBA00004371"/>
    </source>
</evidence>
<keyword evidence="11" id="KW-0378">Hydrolase</keyword>
<reference evidence="22 23" key="1">
    <citation type="submission" date="2020-07" db="EMBL/GenBank/DDBJ databases">
        <title>Genomic Encyclopedia of Type Strains, Phase IV (KMG-V): Genome sequencing to study the core and pangenomes of soil and plant-associated prokaryotes.</title>
        <authorList>
            <person name="Whitman W."/>
        </authorList>
    </citation>
    <scope>NUCLEOTIDE SEQUENCE [LARGE SCALE GENOMIC DNA]</scope>
    <source>
        <strain evidence="22 23">M8UP30</strain>
    </source>
</reference>
<evidence type="ECO:0000256" key="6">
    <source>
        <dbReference type="ARBA" id="ARBA00022525"/>
    </source>
</evidence>
<evidence type="ECO:0000256" key="17">
    <source>
        <dbReference type="ARBA" id="ARBA00023180"/>
    </source>
</evidence>
<gene>
    <name evidence="22" type="ORF">HDF12_004543</name>
</gene>
<evidence type="ECO:0000256" key="9">
    <source>
        <dbReference type="ARBA" id="ARBA00022723"/>
    </source>
</evidence>
<evidence type="ECO:0000256" key="5">
    <source>
        <dbReference type="ARBA" id="ARBA00014116"/>
    </source>
</evidence>
<dbReference type="Gene3D" id="3.50.30.30">
    <property type="match status" value="1"/>
</dbReference>
<dbReference type="Pfam" id="PF04389">
    <property type="entry name" value="Peptidase_M28"/>
    <property type="match status" value="1"/>
</dbReference>
<comment type="subcellular location">
    <subcellularLocation>
        <location evidence="1">Endoplasmic reticulum</location>
    </subcellularLocation>
    <subcellularLocation>
        <location evidence="3">Golgi apparatus</location>
    </subcellularLocation>
    <subcellularLocation>
        <location evidence="2">Lysosome</location>
    </subcellularLocation>
    <subcellularLocation>
        <location evidence="4">Secreted</location>
    </subcellularLocation>
</comment>
<evidence type="ECO:0000256" key="13">
    <source>
        <dbReference type="ARBA" id="ARBA00022833"/>
    </source>
</evidence>
<keyword evidence="7" id="KW-0121">Carboxypeptidase</keyword>
<evidence type="ECO:0000256" key="10">
    <source>
        <dbReference type="ARBA" id="ARBA00022729"/>
    </source>
</evidence>
<dbReference type="Gene3D" id="3.40.630.10">
    <property type="entry name" value="Zn peptidases"/>
    <property type="match status" value="1"/>
</dbReference>
<organism evidence="22 23">
    <name type="scientific">Tunturiibacter lichenicola</name>
    <dbReference type="NCBI Taxonomy" id="2051959"/>
    <lineage>
        <taxon>Bacteria</taxon>
        <taxon>Pseudomonadati</taxon>
        <taxon>Acidobacteriota</taxon>
        <taxon>Terriglobia</taxon>
        <taxon>Terriglobales</taxon>
        <taxon>Acidobacteriaceae</taxon>
        <taxon>Tunturiibacter</taxon>
    </lineage>
</organism>
<keyword evidence="17" id="KW-0325">Glycoprotein</keyword>
<keyword evidence="15" id="KW-0482">Metalloprotease</keyword>
<dbReference type="EMBL" id="JACCCV010000003">
    <property type="protein sequence ID" value="NYF54121.1"/>
    <property type="molecule type" value="Genomic_DNA"/>
</dbReference>
<evidence type="ECO:0000256" key="4">
    <source>
        <dbReference type="ARBA" id="ARBA00004613"/>
    </source>
</evidence>
<evidence type="ECO:0000256" key="7">
    <source>
        <dbReference type="ARBA" id="ARBA00022645"/>
    </source>
</evidence>
<comment type="subunit">
    <text evidence="19">Homodimer. The monomeric form is inactive while the homodimer is active.</text>
</comment>
<evidence type="ECO:0000256" key="16">
    <source>
        <dbReference type="ARBA" id="ARBA00023145"/>
    </source>
</evidence>
<keyword evidence="18" id="KW-0458">Lysosome</keyword>
<evidence type="ECO:0000256" key="12">
    <source>
        <dbReference type="ARBA" id="ARBA00022824"/>
    </source>
</evidence>
<keyword evidence="13" id="KW-0862">Zinc</keyword>
<dbReference type="GO" id="GO:0070573">
    <property type="term" value="F:metallodipeptidase activity"/>
    <property type="evidence" value="ECO:0007669"/>
    <property type="project" value="InterPro"/>
</dbReference>
<evidence type="ECO:0000256" key="8">
    <source>
        <dbReference type="ARBA" id="ARBA00022670"/>
    </source>
</evidence>
<feature type="domain" description="Peptidase M28" evidence="21">
    <location>
        <begin position="188"/>
        <end position="376"/>
    </location>
</feature>
<keyword evidence="16" id="KW-0865">Zymogen</keyword>
<dbReference type="InterPro" id="IPR039866">
    <property type="entry name" value="CPQ"/>
</dbReference>
<dbReference type="PANTHER" id="PTHR12053">
    <property type="entry name" value="PROTEASE FAMILY M28 PLASMA GLUTAMATE CARBOXYPEPTIDASE-RELATED"/>
    <property type="match status" value="1"/>
</dbReference>
<evidence type="ECO:0000259" key="21">
    <source>
        <dbReference type="Pfam" id="PF04389"/>
    </source>
</evidence>
<dbReference type="Proteomes" id="UP000534186">
    <property type="component" value="Unassembled WGS sequence"/>
</dbReference>
<evidence type="ECO:0000256" key="19">
    <source>
        <dbReference type="ARBA" id="ARBA00025833"/>
    </source>
</evidence>
<evidence type="ECO:0000256" key="11">
    <source>
        <dbReference type="ARBA" id="ARBA00022801"/>
    </source>
</evidence>
<evidence type="ECO:0000256" key="14">
    <source>
        <dbReference type="ARBA" id="ARBA00023034"/>
    </source>
</evidence>
<evidence type="ECO:0000256" key="15">
    <source>
        <dbReference type="ARBA" id="ARBA00023049"/>
    </source>
</evidence>
<evidence type="ECO:0000313" key="23">
    <source>
        <dbReference type="Proteomes" id="UP000534186"/>
    </source>
</evidence>
<dbReference type="PANTHER" id="PTHR12053:SF3">
    <property type="entry name" value="CARBOXYPEPTIDASE Q"/>
    <property type="match status" value="1"/>
</dbReference>
<dbReference type="GO" id="GO:0046872">
    <property type="term" value="F:metal ion binding"/>
    <property type="evidence" value="ECO:0007669"/>
    <property type="project" value="UniProtKB-KW"/>
</dbReference>
<keyword evidence="14" id="KW-0333">Golgi apparatus</keyword>
<sequence>MREIGLQQVHPESWTLPRAWKRGYARASLVTPFAMPIPVAAYGWSGSTPQHSGPVPVVLVNANDVAEHLDSLIRTHGASWRGKALLIASNPDKPMRAYSQLLPLLQAATAAHAVVVLRHDTRPGNGIIHSEPVAVALPETIDTKLIAAVDLPVEQQKLIEHLLRLNRPVRINIDVENSFSAGPVPSNNIVGEITGVIHPKEIVLVGAHLDSWDLGTGATDDGFGAAAVLGAAQALIQAGLHPERTIRFVLFTGEEEGLLGSRAYVRQHAAEMANIVAAFALDWGAGPIIQLPTAGHPELLPLLTHFNDMTPQLELKPPTEGWLFMTDAYAFTLEGLPGIAPLVRAPGYSEQAHSAEDTLDKVSSADLRQATKVLAMAGFFLADTDKLPPGHLTPAQTADTLILGNQKPLLEVFGLWPFQE</sequence>
<dbReference type="AlphaFoldDB" id="A0A7Y9NRB1"/>
<proteinExistence type="predicted"/>
<dbReference type="SUPFAM" id="SSF53187">
    <property type="entry name" value="Zn-dependent exopeptidases"/>
    <property type="match status" value="1"/>
</dbReference>
<evidence type="ECO:0000256" key="18">
    <source>
        <dbReference type="ARBA" id="ARBA00023228"/>
    </source>
</evidence>
<keyword evidence="10" id="KW-0732">Signal</keyword>
<evidence type="ECO:0000256" key="20">
    <source>
        <dbReference type="ARBA" id="ARBA00033328"/>
    </source>
</evidence>